<dbReference type="InterPro" id="IPR009003">
    <property type="entry name" value="Peptidase_S1_PA"/>
</dbReference>
<reference evidence="1 2" key="2">
    <citation type="submission" date="2024-10" db="EMBL/GenBank/DDBJ databases">
        <authorList>
            <person name="Ryan C."/>
        </authorList>
    </citation>
    <scope>NUCLEOTIDE SEQUENCE [LARGE SCALE GENOMIC DNA]</scope>
</reference>
<keyword evidence="2" id="KW-1185">Reference proteome</keyword>
<reference evidence="2" key="1">
    <citation type="submission" date="2024-06" db="EMBL/GenBank/DDBJ databases">
        <authorList>
            <person name="Ryan C."/>
        </authorList>
    </citation>
    <scope>NUCLEOTIDE SEQUENCE [LARGE SCALE GENOMIC DNA]</scope>
</reference>
<name>A0ABC9ENP0_9POAL</name>
<proteinExistence type="predicted"/>
<accession>A0ABC9ENP0</accession>
<dbReference type="Gene3D" id="2.40.10.120">
    <property type="match status" value="1"/>
</dbReference>
<dbReference type="PANTHER" id="PTHR36141">
    <property type="entry name" value="OS08G0148500 PROTEIN"/>
    <property type="match status" value="1"/>
</dbReference>
<dbReference type="AlphaFoldDB" id="A0ABC9ENP0"/>
<protein>
    <submittedName>
        <fullName evidence="1">Uncharacterized protein</fullName>
    </submittedName>
</protein>
<evidence type="ECO:0000313" key="1">
    <source>
        <dbReference type="EMBL" id="CAL5060814.1"/>
    </source>
</evidence>
<dbReference type="Pfam" id="PF13365">
    <property type="entry name" value="Trypsin_2"/>
    <property type="match status" value="1"/>
</dbReference>
<gene>
    <name evidence="1" type="ORF">URODEC1_LOCUS97369</name>
</gene>
<dbReference type="Proteomes" id="UP001497457">
    <property type="component" value="Chromosome 4rd"/>
</dbReference>
<evidence type="ECO:0000313" key="2">
    <source>
        <dbReference type="Proteomes" id="UP001497457"/>
    </source>
</evidence>
<dbReference type="EMBL" id="OZ075114">
    <property type="protein sequence ID" value="CAL5060814.1"/>
    <property type="molecule type" value="Genomic_DNA"/>
</dbReference>
<organism evidence="1 2">
    <name type="scientific">Urochloa decumbens</name>
    <dbReference type="NCBI Taxonomy" id="240449"/>
    <lineage>
        <taxon>Eukaryota</taxon>
        <taxon>Viridiplantae</taxon>
        <taxon>Streptophyta</taxon>
        <taxon>Embryophyta</taxon>
        <taxon>Tracheophyta</taxon>
        <taxon>Spermatophyta</taxon>
        <taxon>Magnoliopsida</taxon>
        <taxon>Liliopsida</taxon>
        <taxon>Poales</taxon>
        <taxon>Poaceae</taxon>
        <taxon>PACMAD clade</taxon>
        <taxon>Panicoideae</taxon>
        <taxon>Panicodae</taxon>
        <taxon>Paniceae</taxon>
        <taxon>Melinidinae</taxon>
        <taxon>Urochloa</taxon>
    </lineage>
</organism>
<sequence length="304" mass="33308">MGSTVLMPASSIFATAASNVATRNLSDDELVKMACEKISPSIFHVKFEDKGGTVVKDHVENLIKSLPDDLKGEWADKKDELLGCISETTTGFVVAEDPNYLAILTCSHSFEACYNASNPISTTTLKGLFKVSVRCDHEELNHDRRVPRVYVDAEVCRLDCKKDMLLLRVKKQGFCTRNHVVLDMADNLPPRRLGLVGMVSWPFDRHRTTVKGNMSHDLRGPEDIYDKNLHGYNFSGSSGAPLVDLESGVIGMLHGGRVECFTYFVSLADIKARLRSWGLIKMAGTPGSGTAAGSSSSSRKRPAP</sequence>
<dbReference type="PANTHER" id="PTHR36141:SF6">
    <property type="entry name" value="SERINE PROTEASE"/>
    <property type="match status" value="1"/>
</dbReference>
<dbReference type="SUPFAM" id="SSF50494">
    <property type="entry name" value="Trypsin-like serine proteases"/>
    <property type="match status" value="1"/>
</dbReference>